<dbReference type="CDD" id="cd10545">
    <property type="entry name" value="SET_AtSUVH-like"/>
    <property type="match status" value="1"/>
</dbReference>
<dbReference type="GO" id="GO:0032259">
    <property type="term" value="P:methylation"/>
    <property type="evidence" value="ECO:0007669"/>
    <property type="project" value="UniProtKB-KW"/>
</dbReference>
<dbReference type="SMART" id="SM00317">
    <property type="entry name" value="SET"/>
    <property type="match status" value="1"/>
</dbReference>
<gene>
    <name evidence="15" type="ORF">TAV2_LOCUS12432</name>
</gene>
<dbReference type="Pfam" id="PF00856">
    <property type="entry name" value="SET"/>
    <property type="match status" value="1"/>
</dbReference>
<dbReference type="InterPro" id="IPR007728">
    <property type="entry name" value="Pre-SET_dom"/>
</dbReference>
<keyword evidence="3" id="KW-0489">Methyltransferase</keyword>
<comment type="subcellular location">
    <subcellularLocation>
        <location evidence="1">Chromosome</location>
        <location evidence="1">Centromere</location>
    </subcellularLocation>
    <subcellularLocation>
        <location evidence="9">Nucleus</location>
    </subcellularLocation>
</comment>
<dbReference type="SUPFAM" id="SSF88697">
    <property type="entry name" value="PUA domain-like"/>
    <property type="match status" value="1"/>
</dbReference>
<dbReference type="Pfam" id="PF02182">
    <property type="entry name" value="SAD_SRA"/>
    <property type="match status" value="1"/>
</dbReference>
<dbReference type="InterPro" id="IPR036987">
    <property type="entry name" value="SRA-YDG_sf"/>
</dbReference>
<dbReference type="GO" id="GO:0008270">
    <property type="term" value="F:zinc ion binding"/>
    <property type="evidence" value="ECO:0007669"/>
    <property type="project" value="InterPro"/>
</dbReference>
<dbReference type="PANTHER" id="PTHR45660:SF46">
    <property type="entry name" value="HISTONE-LYSINE N-METHYLTRANSFERASE, H3 LYSINE-9 SPECIFIC SUVH6"/>
    <property type="match status" value="1"/>
</dbReference>
<dbReference type="PROSITE" id="PS50867">
    <property type="entry name" value="PRE_SET"/>
    <property type="match status" value="1"/>
</dbReference>
<dbReference type="InterPro" id="IPR001214">
    <property type="entry name" value="SET_dom"/>
</dbReference>
<dbReference type="SUPFAM" id="SSF82199">
    <property type="entry name" value="SET domain"/>
    <property type="match status" value="1"/>
</dbReference>
<dbReference type="InterPro" id="IPR025794">
    <property type="entry name" value="H3-K9-MeTrfase_plant"/>
</dbReference>
<evidence type="ECO:0000259" key="11">
    <source>
        <dbReference type="PROSITE" id="PS50280"/>
    </source>
</evidence>
<feature type="domain" description="YDG" evidence="14">
    <location>
        <begin position="437"/>
        <end position="593"/>
    </location>
</feature>
<feature type="compositionally biased region" description="Basic and acidic residues" evidence="10">
    <location>
        <begin position="337"/>
        <end position="346"/>
    </location>
</feature>
<evidence type="ECO:0000256" key="2">
    <source>
        <dbReference type="ARBA" id="ARBA00022454"/>
    </source>
</evidence>
<dbReference type="InterPro" id="IPR003616">
    <property type="entry name" value="Post-SET_dom"/>
</dbReference>
<evidence type="ECO:0000313" key="16">
    <source>
        <dbReference type="Proteomes" id="UP000836841"/>
    </source>
</evidence>
<evidence type="ECO:0000313" key="15">
    <source>
        <dbReference type="EMBL" id="CAH2061448.1"/>
    </source>
</evidence>
<evidence type="ECO:0000256" key="4">
    <source>
        <dbReference type="ARBA" id="ARBA00022679"/>
    </source>
</evidence>
<dbReference type="Gene3D" id="2.170.270.10">
    <property type="entry name" value="SET domain"/>
    <property type="match status" value="1"/>
</dbReference>
<dbReference type="Pfam" id="PF05033">
    <property type="entry name" value="Pre-SET"/>
    <property type="match status" value="1"/>
</dbReference>
<dbReference type="SMART" id="SM00468">
    <property type="entry name" value="PreSET"/>
    <property type="match status" value="1"/>
</dbReference>
<evidence type="ECO:0000256" key="8">
    <source>
        <dbReference type="ARBA" id="ARBA00023328"/>
    </source>
</evidence>
<feature type="compositionally biased region" description="Basic and acidic residues" evidence="10">
    <location>
        <begin position="321"/>
        <end position="330"/>
    </location>
</feature>
<feature type="compositionally biased region" description="Low complexity" evidence="10">
    <location>
        <begin position="14"/>
        <end position="26"/>
    </location>
</feature>
<dbReference type="PROSITE" id="PS51575">
    <property type="entry name" value="SAM_MT43_SUVAR39_2"/>
    <property type="match status" value="1"/>
</dbReference>
<keyword evidence="7 9" id="KW-0539">Nucleus</keyword>
<evidence type="ECO:0000256" key="7">
    <source>
        <dbReference type="ARBA" id="ARBA00023242"/>
    </source>
</evidence>
<dbReference type="AlphaFoldDB" id="A0AAU9SEU6"/>
<evidence type="ECO:0000259" key="12">
    <source>
        <dbReference type="PROSITE" id="PS50867"/>
    </source>
</evidence>
<reference evidence="15 16" key="1">
    <citation type="submission" date="2022-03" db="EMBL/GenBank/DDBJ databases">
        <authorList>
            <person name="Nunn A."/>
            <person name="Chopra R."/>
            <person name="Nunn A."/>
            <person name="Contreras Garrido A."/>
        </authorList>
    </citation>
    <scope>NUCLEOTIDE SEQUENCE [LARGE SCALE GENOMIC DNA]</scope>
</reference>
<feature type="region of interest" description="Disordered" evidence="10">
    <location>
        <begin position="321"/>
        <end position="380"/>
    </location>
</feature>
<feature type="domain" description="Post-SET" evidence="13">
    <location>
        <begin position="887"/>
        <end position="903"/>
    </location>
</feature>
<keyword evidence="2" id="KW-0158">Chromosome</keyword>
<dbReference type="GO" id="GO:0005634">
    <property type="term" value="C:nucleus"/>
    <property type="evidence" value="ECO:0007669"/>
    <property type="project" value="UniProtKB-SubCell"/>
</dbReference>
<dbReference type="PROSITE" id="PS50868">
    <property type="entry name" value="POST_SET"/>
    <property type="match status" value="1"/>
</dbReference>
<evidence type="ECO:0000256" key="6">
    <source>
        <dbReference type="ARBA" id="ARBA00022853"/>
    </source>
</evidence>
<dbReference type="InterPro" id="IPR003105">
    <property type="entry name" value="SRA_YDG"/>
</dbReference>
<evidence type="ECO:0000256" key="5">
    <source>
        <dbReference type="ARBA" id="ARBA00022691"/>
    </source>
</evidence>
<proteinExistence type="predicted"/>
<name>A0AAU9SEU6_THLAR</name>
<feature type="region of interest" description="Disordered" evidence="10">
    <location>
        <begin position="14"/>
        <end position="33"/>
    </location>
</feature>
<dbReference type="GO" id="GO:0042054">
    <property type="term" value="F:histone methyltransferase activity"/>
    <property type="evidence" value="ECO:0007669"/>
    <property type="project" value="InterPro"/>
</dbReference>
<dbReference type="EMBL" id="OU466860">
    <property type="protein sequence ID" value="CAH2061448.1"/>
    <property type="molecule type" value="Genomic_DNA"/>
</dbReference>
<keyword evidence="16" id="KW-1185">Reference proteome</keyword>
<dbReference type="SMART" id="SM00508">
    <property type="entry name" value="PostSET"/>
    <property type="match status" value="1"/>
</dbReference>
<dbReference type="SMART" id="SM00466">
    <property type="entry name" value="SRA"/>
    <property type="match status" value="1"/>
</dbReference>
<dbReference type="GO" id="GO:0000775">
    <property type="term" value="C:chromosome, centromeric region"/>
    <property type="evidence" value="ECO:0007669"/>
    <property type="project" value="UniProtKB-SubCell"/>
</dbReference>
<evidence type="ECO:0000256" key="9">
    <source>
        <dbReference type="PROSITE-ProRule" id="PRU00358"/>
    </source>
</evidence>
<feature type="region of interest" description="Disordered" evidence="10">
    <location>
        <begin position="110"/>
        <end position="217"/>
    </location>
</feature>
<evidence type="ECO:0000256" key="10">
    <source>
        <dbReference type="SAM" id="MobiDB-lite"/>
    </source>
</evidence>
<evidence type="ECO:0000256" key="3">
    <source>
        <dbReference type="ARBA" id="ARBA00022603"/>
    </source>
</evidence>
<feature type="domain" description="Pre-SET" evidence="12">
    <location>
        <begin position="663"/>
        <end position="723"/>
    </location>
</feature>
<evidence type="ECO:0000256" key="1">
    <source>
        <dbReference type="ARBA" id="ARBA00004584"/>
    </source>
</evidence>
<protein>
    <recommendedName>
        <fullName evidence="17">Histone-lysine N-methyltransferase, H3 lysine-9 specific SUVH6</fullName>
    </recommendedName>
</protein>
<keyword evidence="6" id="KW-0156">Chromatin regulator</keyword>
<dbReference type="InterPro" id="IPR051357">
    <property type="entry name" value="H3K9_HMTase_SUVAR3-9"/>
</dbReference>
<feature type="domain" description="SET" evidence="11">
    <location>
        <begin position="726"/>
        <end position="873"/>
    </location>
</feature>
<dbReference type="InterPro" id="IPR046341">
    <property type="entry name" value="SET_dom_sf"/>
</dbReference>
<feature type="region of interest" description="Disordered" evidence="10">
    <location>
        <begin position="283"/>
        <end position="307"/>
    </location>
</feature>
<feature type="compositionally biased region" description="Basic and acidic residues" evidence="10">
    <location>
        <begin position="110"/>
        <end position="202"/>
    </location>
</feature>
<dbReference type="PANTHER" id="PTHR45660">
    <property type="entry name" value="HISTONE-LYSINE N-METHYLTRANSFERASE SETMAR"/>
    <property type="match status" value="1"/>
</dbReference>
<dbReference type="Proteomes" id="UP000836841">
    <property type="component" value="Chromosome 4"/>
</dbReference>
<evidence type="ECO:0000259" key="14">
    <source>
        <dbReference type="PROSITE" id="PS51015"/>
    </source>
</evidence>
<organism evidence="15 16">
    <name type="scientific">Thlaspi arvense</name>
    <name type="common">Field penny-cress</name>
    <dbReference type="NCBI Taxonomy" id="13288"/>
    <lineage>
        <taxon>Eukaryota</taxon>
        <taxon>Viridiplantae</taxon>
        <taxon>Streptophyta</taxon>
        <taxon>Embryophyta</taxon>
        <taxon>Tracheophyta</taxon>
        <taxon>Spermatophyta</taxon>
        <taxon>Magnoliopsida</taxon>
        <taxon>eudicotyledons</taxon>
        <taxon>Gunneridae</taxon>
        <taxon>Pentapetalae</taxon>
        <taxon>rosids</taxon>
        <taxon>malvids</taxon>
        <taxon>Brassicales</taxon>
        <taxon>Brassicaceae</taxon>
        <taxon>Thlaspideae</taxon>
        <taxon>Thlaspi</taxon>
    </lineage>
</organism>
<dbReference type="PROSITE" id="PS51015">
    <property type="entry name" value="YDG"/>
    <property type="match status" value="1"/>
</dbReference>
<keyword evidence="5" id="KW-0949">S-adenosyl-L-methionine</keyword>
<sequence length="903" mass="100352">MSFGMGVVENMVNTESSKVSSLSKSNVSEEKLGGGGGNLNIYNTASTRMLKYKRRKVFAVRDFPPGCGTHAMRLRSKTEEKKACENENVAGDEGLAQSCEAKAEVESVAKEEENLGKRDDDNQLKSIDHEQPCKDMEDGHVQSCEAKAKVESLAKEEENLEKRDDDQLKSIDEQPAKDMEEGDHVPSSEAKAKVESLAKEEENLGQPYDDQFKSIDEQPCNDDMELAVVEFNQVLVQEPKKVGCDDLHMSEAVDVQPLSICLPDGNDENVGIGSFEEPNSVKTKELTVRSGTTSKLGSGGSRRQAKKGVAFHEPLKVNKKIIRENGEGSRLKNGVKRSLDTRERVTPDSPDEEPARKTRRLQVVIPPSRPSGSGGGDSARSKVKETLRLFYGTCRKLLQEEEAKPMKTKRFRVDFEAINILKSKGRYPSAGANQIMGTVPGVEVGDEFQYRMELNMLGIHRPSQGGIDYMKIGSDIFATSIVASGGYDDVLDNSDVLTYTGQGGNAMMKPKRGEQVKGPEDQKLVTGNLALANSINKKNPVRVIRGNKKAVLESSSGASKGGNYVYDGLYVVEEYWQETGSHGKLVFKYKLKRIPGQPELSWKVVKQTKKSENREGLCRLDISEGHERLPICAVNEIDDEEPPPFIYTAKMIYPKWLTRIPPKGCGCTKRCTESRNCACVAKNGGEIPYNYDGNIVYPKSLIYECGPLCKCPPACYLRVTQRGIRFKFEIFKTESRGWGVRSLSSIPSGSFICEYVGELLEDKEAERRTGNDEYLFDIGNKYDNSLAEGMSKLMPGMEKEKEEEDGGDGGETTGFTVDAAKKGNIGRFINHSCSPNLYAQNVLYDHEDKRIPHVMLFAMDNIPPLQELTYHYNYMIDQVRDVNGNIKKKICYCGSSECTGRLY</sequence>
<keyword evidence="4" id="KW-0808">Transferase</keyword>
<keyword evidence="8" id="KW-0137">Centromere</keyword>
<dbReference type="PROSITE" id="PS50280">
    <property type="entry name" value="SET"/>
    <property type="match status" value="1"/>
</dbReference>
<evidence type="ECO:0000259" key="13">
    <source>
        <dbReference type="PROSITE" id="PS50868"/>
    </source>
</evidence>
<dbReference type="InterPro" id="IPR015947">
    <property type="entry name" value="PUA-like_sf"/>
</dbReference>
<accession>A0AAU9SEU6</accession>
<evidence type="ECO:0008006" key="17">
    <source>
        <dbReference type="Google" id="ProtNLM"/>
    </source>
</evidence>
<dbReference type="Gene3D" id="2.30.280.10">
    <property type="entry name" value="SRA-YDG"/>
    <property type="match status" value="1"/>
</dbReference>
<dbReference type="GO" id="GO:0003690">
    <property type="term" value="F:double-stranded DNA binding"/>
    <property type="evidence" value="ECO:0007669"/>
    <property type="project" value="TreeGrafter"/>
</dbReference>